<sequence>MFEESNYLRLAALDRQAAALRNHFAALLKVKDFIAQFYPTGTLTTMEITKVDDYNVEATYMNTTVRFQLLITYNKHDRATGRVVCLNKNATFEKVQYDYLGEFSVDTNGYTNLPEHPQRGARTISQNGDEIVIAYLDKAVKQGPKWLTEAVKASASE</sequence>
<organism evidence="1 2">
    <name type="scientific">Massilia suwonensis</name>
    <dbReference type="NCBI Taxonomy" id="648895"/>
    <lineage>
        <taxon>Bacteria</taxon>
        <taxon>Pseudomonadati</taxon>
        <taxon>Pseudomonadota</taxon>
        <taxon>Betaproteobacteria</taxon>
        <taxon>Burkholderiales</taxon>
        <taxon>Oxalobacteraceae</taxon>
        <taxon>Telluria group</taxon>
        <taxon>Massilia</taxon>
    </lineage>
</organism>
<dbReference type="Proteomes" id="UP001596101">
    <property type="component" value="Unassembled WGS sequence"/>
</dbReference>
<dbReference type="EMBL" id="JBHSMR010000014">
    <property type="protein sequence ID" value="MFC5480565.1"/>
    <property type="molecule type" value="Genomic_DNA"/>
</dbReference>
<comment type="caution">
    <text evidence="1">The sequence shown here is derived from an EMBL/GenBank/DDBJ whole genome shotgun (WGS) entry which is preliminary data.</text>
</comment>
<name>A0ABW0MSE2_9BURK</name>
<proteinExistence type="predicted"/>
<keyword evidence="2" id="KW-1185">Reference proteome</keyword>
<gene>
    <name evidence="1" type="ORF">ACFPQ5_20375</name>
</gene>
<protein>
    <submittedName>
        <fullName evidence="1">Uncharacterized protein</fullName>
    </submittedName>
</protein>
<evidence type="ECO:0000313" key="2">
    <source>
        <dbReference type="Proteomes" id="UP001596101"/>
    </source>
</evidence>
<accession>A0ABW0MSE2</accession>
<reference evidence="2" key="1">
    <citation type="journal article" date="2019" name="Int. J. Syst. Evol. Microbiol.">
        <title>The Global Catalogue of Microorganisms (GCM) 10K type strain sequencing project: providing services to taxonomists for standard genome sequencing and annotation.</title>
        <authorList>
            <consortium name="The Broad Institute Genomics Platform"/>
            <consortium name="The Broad Institute Genome Sequencing Center for Infectious Disease"/>
            <person name="Wu L."/>
            <person name="Ma J."/>
        </authorList>
    </citation>
    <scope>NUCLEOTIDE SEQUENCE [LARGE SCALE GENOMIC DNA]</scope>
    <source>
        <strain evidence="2">CCUG 43111</strain>
    </source>
</reference>
<dbReference type="RefSeq" id="WP_379760217.1">
    <property type="nucleotide sequence ID" value="NZ_JBHSMR010000014.1"/>
</dbReference>
<evidence type="ECO:0000313" key="1">
    <source>
        <dbReference type="EMBL" id="MFC5480565.1"/>
    </source>
</evidence>